<evidence type="ECO:0000313" key="9">
    <source>
        <dbReference type="EMBL" id="PRW57537.1"/>
    </source>
</evidence>
<evidence type="ECO:0000256" key="4">
    <source>
        <dbReference type="ARBA" id="ARBA00022980"/>
    </source>
</evidence>
<dbReference type="AlphaFoldDB" id="A0A2P6TTY5"/>
<dbReference type="GO" id="GO:0003735">
    <property type="term" value="F:structural constituent of ribosome"/>
    <property type="evidence" value="ECO:0007669"/>
    <property type="project" value="InterPro"/>
</dbReference>
<dbReference type="EMBL" id="LHPG02000007">
    <property type="protein sequence ID" value="PRW57537.1"/>
    <property type="molecule type" value="Genomic_DNA"/>
</dbReference>
<keyword evidence="4 8" id="KW-0689">Ribosomal protein</keyword>
<evidence type="ECO:0000256" key="5">
    <source>
        <dbReference type="ARBA" id="ARBA00023128"/>
    </source>
</evidence>
<dbReference type="Proteomes" id="UP000239899">
    <property type="component" value="Unassembled WGS sequence"/>
</dbReference>
<dbReference type="Pfam" id="PF00297">
    <property type="entry name" value="Ribosomal_L3"/>
    <property type="match status" value="1"/>
</dbReference>
<dbReference type="Gene3D" id="2.40.30.10">
    <property type="entry name" value="Translation factors"/>
    <property type="match status" value="1"/>
</dbReference>
<organism evidence="9 10">
    <name type="scientific">Chlorella sorokiniana</name>
    <name type="common">Freshwater green alga</name>
    <dbReference type="NCBI Taxonomy" id="3076"/>
    <lineage>
        <taxon>Eukaryota</taxon>
        <taxon>Viridiplantae</taxon>
        <taxon>Chlorophyta</taxon>
        <taxon>core chlorophytes</taxon>
        <taxon>Trebouxiophyceae</taxon>
        <taxon>Chlorellales</taxon>
        <taxon>Chlorellaceae</taxon>
        <taxon>Chlorella clade</taxon>
        <taxon>Chlorella</taxon>
    </lineage>
</organism>
<dbReference type="OrthoDB" id="274683at2759"/>
<dbReference type="STRING" id="3076.A0A2P6TTY5"/>
<keyword evidence="6 8" id="KW-0687">Ribonucleoprotein</keyword>
<gene>
    <name evidence="9" type="ORF">C2E21_3910</name>
</gene>
<dbReference type="InterPro" id="IPR000597">
    <property type="entry name" value="Ribosomal_uL3"/>
</dbReference>
<dbReference type="PANTHER" id="PTHR11229">
    <property type="entry name" value="50S RIBOSOMAL PROTEIN L3"/>
    <property type="match status" value="1"/>
</dbReference>
<name>A0A2P6TTY5_CHLSO</name>
<evidence type="ECO:0000313" key="10">
    <source>
        <dbReference type="Proteomes" id="UP000239899"/>
    </source>
</evidence>
<evidence type="ECO:0000256" key="8">
    <source>
        <dbReference type="RuleBase" id="RU003905"/>
    </source>
</evidence>
<dbReference type="FunFam" id="2.40.30.10:FF:000004">
    <property type="entry name" value="50S ribosomal protein L3"/>
    <property type="match status" value="1"/>
</dbReference>
<dbReference type="HAMAP" id="MF_01325_B">
    <property type="entry name" value="Ribosomal_uL3_B"/>
    <property type="match status" value="1"/>
</dbReference>
<proteinExistence type="inferred from homology"/>
<dbReference type="GO" id="GO:0005762">
    <property type="term" value="C:mitochondrial large ribosomal subunit"/>
    <property type="evidence" value="ECO:0007669"/>
    <property type="project" value="TreeGrafter"/>
</dbReference>
<evidence type="ECO:0000256" key="1">
    <source>
        <dbReference type="ARBA" id="ARBA00004173"/>
    </source>
</evidence>
<dbReference type="PROSITE" id="PS00474">
    <property type="entry name" value="RIBOSOMAL_L3"/>
    <property type="match status" value="1"/>
</dbReference>
<evidence type="ECO:0000256" key="3">
    <source>
        <dbReference type="ARBA" id="ARBA00022946"/>
    </source>
</evidence>
<comment type="caution">
    <text evidence="9">The sequence shown here is derived from an EMBL/GenBank/DDBJ whole genome shotgun (WGS) entry which is preliminary data.</text>
</comment>
<dbReference type="InterPro" id="IPR019927">
    <property type="entry name" value="Ribosomal_uL3_bac/org-type"/>
</dbReference>
<dbReference type="GO" id="GO:0006412">
    <property type="term" value="P:translation"/>
    <property type="evidence" value="ECO:0007669"/>
    <property type="project" value="InterPro"/>
</dbReference>
<evidence type="ECO:0000256" key="7">
    <source>
        <dbReference type="ARBA" id="ARBA00035209"/>
    </source>
</evidence>
<evidence type="ECO:0000256" key="6">
    <source>
        <dbReference type="ARBA" id="ARBA00023274"/>
    </source>
</evidence>
<dbReference type="SUPFAM" id="SSF50447">
    <property type="entry name" value="Translation proteins"/>
    <property type="match status" value="1"/>
</dbReference>
<keyword evidence="3" id="KW-0809">Transit peptide</keyword>
<evidence type="ECO:0000256" key="2">
    <source>
        <dbReference type="ARBA" id="ARBA00006540"/>
    </source>
</evidence>
<dbReference type="NCBIfam" id="TIGR03625">
    <property type="entry name" value="L3_bact"/>
    <property type="match status" value="1"/>
</dbReference>
<dbReference type="PANTHER" id="PTHR11229:SF8">
    <property type="entry name" value="LARGE RIBOSOMAL SUBUNIT PROTEIN UL3M"/>
    <property type="match status" value="1"/>
</dbReference>
<sequence length="328" mass="34115">MLRAGGSLARLAGLLDAAAASTSGRGLLEGAAAAAAVRGSSIWQQAAAGQRSYAQLALAEAGSGGAAAAAAAALQQSILGGSTRRTGLVAVKVGMTQEWDAWGVRVPLTVLWVDDCQVVQVKTDEREGYTALQLGAGAKRPKQLRGSLRGHFEAAGVPLKRKVAEFRVTPDALLPVGHELRASHFVAGQFVDVAGTSIGKGFQGVMKRWGFAGQPASHGNSLAHRAAGSTGACQDPGKVFKGKKMPGRMGGERVTVQNCKVFRVDPVRNLLYVQGQVPGHKGNWVLVKDSVKKSAAQQPPLPVPTLLEAAAEVTVAPKSEGDPYAYRE</sequence>
<reference evidence="9 10" key="1">
    <citation type="journal article" date="2018" name="Plant J.">
        <title>Genome sequences of Chlorella sorokiniana UTEX 1602 and Micractinium conductrix SAG 241.80: implications to maltose excretion by a green alga.</title>
        <authorList>
            <person name="Arriola M.B."/>
            <person name="Velmurugan N."/>
            <person name="Zhang Y."/>
            <person name="Plunkett M.H."/>
            <person name="Hondzo H."/>
            <person name="Barney B.M."/>
        </authorList>
    </citation>
    <scope>NUCLEOTIDE SEQUENCE [LARGE SCALE GENOMIC DNA]</scope>
    <source>
        <strain evidence="10">UTEX 1602</strain>
    </source>
</reference>
<dbReference type="InterPro" id="IPR019926">
    <property type="entry name" value="Ribosomal_uL3_CS"/>
</dbReference>
<keyword evidence="10" id="KW-1185">Reference proteome</keyword>
<accession>A0A2P6TTY5</accession>
<dbReference type="InterPro" id="IPR009000">
    <property type="entry name" value="Transl_B-barrel_sf"/>
</dbReference>
<keyword evidence="5" id="KW-0496">Mitochondrion</keyword>
<comment type="similarity">
    <text evidence="2 8">Belongs to the universal ribosomal protein uL3 family.</text>
</comment>
<dbReference type="Gene3D" id="3.30.160.810">
    <property type="match status" value="1"/>
</dbReference>
<protein>
    <recommendedName>
        <fullName evidence="7">Large ribosomal subunit protein uL3m</fullName>
    </recommendedName>
</protein>
<comment type="subcellular location">
    <subcellularLocation>
        <location evidence="1">Mitochondrion</location>
    </subcellularLocation>
</comment>
<dbReference type="FunFam" id="3.30.160.810:FF:000001">
    <property type="entry name" value="50S ribosomal protein L3"/>
    <property type="match status" value="1"/>
</dbReference>